<feature type="transmembrane region" description="Helical" evidence="6">
    <location>
        <begin position="72"/>
        <end position="93"/>
    </location>
</feature>
<evidence type="ECO:0000256" key="3">
    <source>
        <dbReference type="ARBA" id="ARBA00022692"/>
    </source>
</evidence>
<comment type="caution">
    <text evidence="8">The sequence shown here is derived from an EMBL/GenBank/DDBJ whole genome shotgun (WGS) entry which is preliminary data.</text>
</comment>
<protein>
    <submittedName>
        <fullName evidence="8">DMT family transporter</fullName>
    </submittedName>
</protein>
<feature type="transmembrane region" description="Helical" evidence="6">
    <location>
        <begin position="99"/>
        <end position="118"/>
    </location>
</feature>
<feature type="transmembrane region" description="Helical" evidence="6">
    <location>
        <begin position="218"/>
        <end position="237"/>
    </location>
</feature>
<keyword evidence="5 6" id="KW-0472">Membrane</keyword>
<sequence>MIKDVYKGHLAMLTANILWGFMAPISKVVLNAGIITSFALTDFRIFGAAIAFWIASIFVPKEKVAPNDMMHLFFAALLAIVFNQGSYIVGVGLTSPIDASVITTSTPILTMIISALYLKEPVTGKKVIGILLGAAGALLLIMSGQQQGVGSGNVWGDLLCLSAQLSFSMYIVFYKGLISRYSPITIMKWMFTYASICMVPFSYSIMSHVQWTDMNWNVVGGIAYVVLCGTFITYLLVPIGQRTLRPTVAVMYNYVQPIVASTAALLWGIGEFTFLKVIAVVLVFVGVFVVTQSKSRQQLEAEKMQQES</sequence>
<name>A0A9D9HSC9_9BACT</name>
<evidence type="ECO:0000256" key="1">
    <source>
        <dbReference type="ARBA" id="ARBA00004651"/>
    </source>
</evidence>
<dbReference type="InterPro" id="IPR050638">
    <property type="entry name" value="AA-Vitamin_Transporters"/>
</dbReference>
<keyword evidence="3 6" id="KW-0812">Transmembrane</keyword>
<evidence type="ECO:0000256" key="6">
    <source>
        <dbReference type="SAM" id="Phobius"/>
    </source>
</evidence>
<dbReference type="EMBL" id="JADIMG010000026">
    <property type="protein sequence ID" value="MBO8459160.1"/>
    <property type="molecule type" value="Genomic_DNA"/>
</dbReference>
<feature type="transmembrane region" description="Helical" evidence="6">
    <location>
        <begin position="273"/>
        <end position="291"/>
    </location>
</feature>
<dbReference type="GO" id="GO:0005886">
    <property type="term" value="C:plasma membrane"/>
    <property type="evidence" value="ECO:0007669"/>
    <property type="project" value="UniProtKB-SubCell"/>
</dbReference>
<dbReference type="PANTHER" id="PTHR32322:SF18">
    <property type="entry name" value="S-ADENOSYLMETHIONINE_S-ADENOSYLHOMOCYSTEINE TRANSPORTER"/>
    <property type="match status" value="1"/>
</dbReference>
<reference evidence="8" key="2">
    <citation type="journal article" date="2021" name="PeerJ">
        <title>Extensive microbial diversity within the chicken gut microbiome revealed by metagenomics and culture.</title>
        <authorList>
            <person name="Gilroy R."/>
            <person name="Ravi A."/>
            <person name="Getino M."/>
            <person name="Pursley I."/>
            <person name="Horton D.L."/>
            <person name="Alikhan N.F."/>
            <person name="Baker D."/>
            <person name="Gharbi K."/>
            <person name="Hall N."/>
            <person name="Watson M."/>
            <person name="Adriaenssens E.M."/>
            <person name="Foster-Nyarko E."/>
            <person name="Jarju S."/>
            <person name="Secka A."/>
            <person name="Antonio M."/>
            <person name="Oren A."/>
            <person name="Chaudhuri R.R."/>
            <person name="La Ragione R."/>
            <person name="Hildebrand F."/>
            <person name="Pallen M.J."/>
        </authorList>
    </citation>
    <scope>NUCLEOTIDE SEQUENCE</scope>
    <source>
        <strain evidence="8">G3-3990</strain>
    </source>
</reference>
<comment type="subcellular location">
    <subcellularLocation>
        <location evidence="1">Cell membrane</location>
        <topology evidence="1">Multi-pass membrane protein</topology>
    </subcellularLocation>
</comment>
<reference evidence="8" key="1">
    <citation type="submission" date="2020-10" db="EMBL/GenBank/DDBJ databases">
        <authorList>
            <person name="Gilroy R."/>
        </authorList>
    </citation>
    <scope>NUCLEOTIDE SEQUENCE</scope>
    <source>
        <strain evidence="8">G3-3990</strain>
    </source>
</reference>
<keyword evidence="2" id="KW-1003">Cell membrane</keyword>
<feature type="transmembrane region" description="Helical" evidence="6">
    <location>
        <begin position="186"/>
        <end position="206"/>
    </location>
</feature>
<feature type="transmembrane region" description="Helical" evidence="6">
    <location>
        <begin position="249"/>
        <end position="267"/>
    </location>
</feature>
<evidence type="ECO:0000313" key="9">
    <source>
        <dbReference type="Proteomes" id="UP000823641"/>
    </source>
</evidence>
<feature type="domain" description="EamA" evidence="7">
    <location>
        <begin position="155"/>
        <end position="291"/>
    </location>
</feature>
<feature type="domain" description="EamA" evidence="7">
    <location>
        <begin position="7"/>
        <end position="141"/>
    </location>
</feature>
<proteinExistence type="predicted"/>
<keyword evidence="4 6" id="KW-1133">Transmembrane helix</keyword>
<feature type="transmembrane region" description="Helical" evidence="6">
    <location>
        <begin position="130"/>
        <end position="148"/>
    </location>
</feature>
<dbReference type="Pfam" id="PF00892">
    <property type="entry name" value="EamA"/>
    <property type="match status" value="2"/>
</dbReference>
<organism evidence="8 9">
    <name type="scientific">Candidatus Gallipaludibacter merdavium</name>
    <dbReference type="NCBI Taxonomy" id="2840839"/>
    <lineage>
        <taxon>Bacteria</taxon>
        <taxon>Pseudomonadati</taxon>
        <taxon>Bacteroidota</taxon>
        <taxon>Bacteroidia</taxon>
        <taxon>Bacteroidales</taxon>
        <taxon>Candidatus Gallipaludibacter</taxon>
    </lineage>
</organism>
<feature type="transmembrane region" description="Helical" evidence="6">
    <location>
        <begin position="12"/>
        <end position="37"/>
    </location>
</feature>
<evidence type="ECO:0000256" key="4">
    <source>
        <dbReference type="ARBA" id="ARBA00022989"/>
    </source>
</evidence>
<dbReference type="InterPro" id="IPR037185">
    <property type="entry name" value="EmrE-like"/>
</dbReference>
<dbReference type="SUPFAM" id="SSF103481">
    <property type="entry name" value="Multidrug resistance efflux transporter EmrE"/>
    <property type="match status" value="2"/>
</dbReference>
<evidence type="ECO:0000313" key="8">
    <source>
        <dbReference type="EMBL" id="MBO8459160.1"/>
    </source>
</evidence>
<dbReference type="AlphaFoldDB" id="A0A9D9HSC9"/>
<evidence type="ECO:0000256" key="5">
    <source>
        <dbReference type="ARBA" id="ARBA00023136"/>
    </source>
</evidence>
<dbReference type="InterPro" id="IPR000620">
    <property type="entry name" value="EamA_dom"/>
</dbReference>
<evidence type="ECO:0000259" key="7">
    <source>
        <dbReference type="Pfam" id="PF00892"/>
    </source>
</evidence>
<dbReference type="Proteomes" id="UP000823641">
    <property type="component" value="Unassembled WGS sequence"/>
</dbReference>
<evidence type="ECO:0000256" key="2">
    <source>
        <dbReference type="ARBA" id="ARBA00022475"/>
    </source>
</evidence>
<dbReference type="PANTHER" id="PTHR32322">
    <property type="entry name" value="INNER MEMBRANE TRANSPORTER"/>
    <property type="match status" value="1"/>
</dbReference>
<gene>
    <name evidence="8" type="ORF">IAA73_02350</name>
</gene>
<feature type="transmembrane region" description="Helical" evidence="6">
    <location>
        <begin position="43"/>
        <end position="60"/>
    </location>
</feature>
<accession>A0A9D9HSC9</accession>
<feature type="transmembrane region" description="Helical" evidence="6">
    <location>
        <begin position="154"/>
        <end position="174"/>
    </location>
</feature>